<sequence length="131" mass="15330">MRVGVKREDLIYSDEAYKIMGAVFDVYKELGFGYREGVYQKAIAKRLKEKGIKFEEQIYCPVKFHNEAVGKNFFDFLIDNKIILEIKVRNYFSKKDIEQLLSYLKVSGLKLGIIIHITRDGAKFKRIVNII</sequence>
<name>A0A0G1CBB8_9BACT</name>
<reference evidence="1 2" key="1">
    <citation type="journal article" date="2015" name="Nature">
        <title>rRNA introns, odd ribosomes, and small enigmatic genomes across a large radiation of phyla.</title>
        <authorList>
            <person name="Brown C.T."/>
            <person name="Hug L.A."/>
            <person name="Thomas B.C."/>
            <person name="Sharon I."/>
            <person name="Castelle C.J."/>
            <person name="Singh A."/>
            <person name="Wilkins M.J."/>
            <person name="Williams K.H."/>
            <person name="Banfield J.F."/>
        </authorList>
    </citation>
    <scope>NUCLEOTIDE SEQUENCE [LARGE SCALE GENOMIC DNA]</scope>
</reference>
<dbReference type="Proteomes" id="UP000034810">
    <property type="component" value="Unassembled WGS sequence"/>
</dbReference>
<evidence type="ECO:0000313" key="2">
    <source>
        <dbReference type="Proteomes" id="UP000034810"/>
    </source>
</evidence>
<evidence type="ECO:0008006" key="3">
    <source>
        <dbReference type="Google" id="ProtNLM"/>
    </source>
</evidence>
<comment type="caution">
    <text evidence="1">The sequence shown here is derived from an EMBL/GenBank/DDBJ whole genome shotgun (WGS) entry which is preliminary data.</text>
</comment>
<accession>A0A0G1CBB8</accession>
<dbReference type="InterPro" id="IPR026350">
    <property type="entry name" value="GxxExxY"/>
</dbReference>
<dbReference type="AlphaFoldDB" id="A0A0G1CBB8"/>
<gene>
    <name evidence="1" type="ORF">UV58_C0004G0015</name>
</gene>
<dbReference type="NCBIfam" id="TIGR04256">
    <property type="entry name" value="GxxExxY"/>
    <property type="match status" value="1"/>
</dbReference>
<organism evidence="1 2">
    <name type="scientific">Candidatus Wolfebacteria bacterium GW2011_GWC1_43_10</name>
    <dbReference type="NCBI Taxonomy" id="1619011"/>
    <lineage>
        <taxon>Bacteria</taxon>
        <taxon>Candidatus Wolfeibacteriota</taxon>
    </lineage>
</organism>
<proteinExistence type="predicted"/>
<dbReference type="Pfam" id="PF13366">
    <property type="entry name" value="PDDEXK_3"/>
    <property type="match status" value="1"/>
</dbReference>
<dbReference type="EMBL" id="LCFA01000004">
    <property type="protein sequence ID" value="KKS82842.1"/>
    <property type="molecule type" value="Genomic_DNA"/>
</dbReference>
<protein>
    <recommendedName>
        <fullName evidence="3">GxxExxY protein</fullName>
    </recommendedName>
</protein>
<evidence type="ECO:0000313" key="1">
    <source>
        <dbReference type="EMBL" id="KKS82842.1"/>
    </source>
</evidence>